<feature type="compositionally biased region" description="Basic and acidic residues" evidence="2">
    <location>
        <begin position="72"/>
        <end position="81"/>
    </location>
</feature>
<gene>
    <name evidence="4" type="ORF">AAFF_G00111450</name>
</gene>
<dbReference type="PROSITE" id="PS50157">
    <property type="entry name" value="ZINC_FINGER_C2H2_2"/>
    <property type="match status" value="2"/>
</dbReference>
<feature type="region of interest" description="Disordered" evidence="2">
    <location>
        <begin position="72"/>
        <end position="91"/>
    </location>
</feature>
<feature type="domain" description="C2H2-type" evidence="3">
    <location>
        <begin position="253"/>
        <end position="275"/>
    </location>
</feature>
<dbReference type="Pfam" id="PF00096">
    <property type="entry name" value="zf-C2H2"/>
    <property type="match status" value="1"/>
</dbReference>
<keyword evidence="1" id="KW-0863">Zinc-finger</keyword>
<dbReference type="EMBL" id="JAINUG010001749">
    <property type="protein sequence ID" value="KAJ8353067.1"/>
    <property type="molecule type" value="Genomic_DNA"/>
</dbReference>
<dbReference type="GO" id="GO:0008270">
    <property type="term" value="F:zinc ion binding"/>
    <property type="evidence" value="ECO:0007669"/>
    <property type="project" value="UniProtKB-KW"/>
</dbReference>
<accession>A0AAD7R1Q7</accession>
<proteinExistence type="predicted"/>
<evidence type="ECO:0000256" key="2">
    <source>
        <dbReference type="SAM" id="MobiDB-lite"/>
    </source>
</evidence>
<dbReference type="Gene3D" id="3.30.160.60">
    <property type="entry name" value="Classic Zinc Finger"/>
    <property type="match status" value="1"/>
</dbReference>
<reference evidence="4" key="1">
    <citation type="journal article" date="2023" name="Science">
        <title>Genome structures resolve the early diversification of teleost fishes.</title>
        <authorList>
            <person name="Parey E."/>
            <person name="Louis A."/>
            <person name="Montfort J."/>
            <person name="Bouchez O."/>
            <person name="Roques C."/>
            <person name="Iampietro C."/>
            <person name="Lluch J."/>
            <person name="Castinel A."/>
            <person name="Donnadieu C."/>
            <person name="Desvignes T."/>
            <person name="Floi Bucao C."/>
            <person name="Jouanno E."/>
            <person name="Wen M."/>
            <person name="Mejri S."/>
            <person name="Dirks R."/>
            <person name="Jansen H."/>
            <person name="Henkel C."/>
            <person name="Chen W.J."/>
            <person name="Zahm M."/>
            <person name="Cabau C."/>
            <person name="Klopp C."/>
            <person name="Thompson A.W."/>
            <person name="Robinson-Rechavi M."/>
            <person name="Braasch I."/>
            <person name="Lecointre G."/>
            <person name="Bobe J."/>
            <person name="Postlethwait J.H."/>
            <person name="Berthelot C."/>
            <person name="Roest Crollius H."/>
            <person name="Guiguen Y."/>
        </authorList>
    </citation>
    <scope>NUCLEOTIDE SEQUENCE</scope>
    <source>
        <strain evidence="4">NC1722</strain>
    </source>
</reference>
<evidence type="ECO:0000313" key="5">
    <source>
        <dbReference type="Proteomes" id="UP001221898"/>
    </source>
</evidence>
<feature type="region of interest" description="Disordered" evidence="2">
    <location>
        <begin position="168"/>
        <end position="199"/>
    </location>
</feature>
<name>A0AAD7R1Q7_9TELE</name>
<dbReference type="InterPro" id="IPR013087">
    <property type="entry name" value="Znf_C2H2_type"/>
</dbReference>
<feature type="compositionally biased region" description="Polar residues" evidence="2">
    <location>
        <begin position="174"/>
        <end position="185"/>
    </location>
</feature>
<keyword evidence="5" id="KW-1185">Reference proteome</keyword>
<evidence type="ECO:0000256" key="1">
    <source>
        <dbReference type="PROSITE-ProRule" id="PRU00042"/>
    </source>
</evidence>
<feature type="domain" description="C2H2-type" evidence="3">
    <location>
        <begin position="301"/>
        <end position="325"/>
    </location>
</feature>
<evidence type="ECO:0000259" key="3">
    <source>
        <dbReference type="PROSITE" id="PS50157"/>
    </source>
</evidence>
<dbReference type="SUPFAM" id="SSF57667">
    <property type="entry name" value="beta-beta-alpha zinc fingers"/>
    <property type="match status" value="1"/>
</dbReference>
<dbReference type="Proteomes" id="UP001221898">
    <property type="component" value="Unassembled WGS sequence"/>
</dbReference>
<dbReference type="InterPro" id="IPR036236">
    <property type="entry name" value="Znf_C2H2_sf"/>
</dbReference>
<organism evidence="4 5">
    <name type="scientific">Aldrovandia affinis</name>
    <dbReference type="NCBI Taxonomy" id="143900"/>
    <lineage>
        <taxon>Eukaryota</taxon>
        <taxon>Metazoa</taxon>
        <taxon>Chordata</taxon>
        <taxon>Craniata</taxon>
        <taxon>Vertebrata</taxon>
        <taxon>Euteleostomi</taxon>
        <taxon>Actinopterygii</taxon>
        <taxon>Neopterygii</taxon>
        <taxon>Teleostei</taxon>
        <taxon>Notacanthiformes</taxon>
        <taxon>Halosauridae</taxon>
        <taxon>Aldrovandia</taxon>
    </lineage>
</organism>
<protein>
    <recommendedName>
        <fullName evidence="3">C2H2-type domain-containing protein</fullName>
    </recommendedName>
</protein>
<dbReference type="SMART" id="SM00355">
    <property type="entry name" value="ZnF_C2H2"/>
    <property type="match status" value="2"/>
</dbReference>
<dbReference type="AlphaFoldDB" id="A0AAD7R1Q7"/>
<dbReference type="PROSITE" id="PS00028">
    <property type="entry name" value="ZINC_FINGER_C2H2_1"/>
    <property type="match status" value="2"/>
</dbReference>
<keyword evidence="1" id="KW-0862">Zinc</keyword>
<evidence type="ECO:0000313" key="4">
    <source>
        <dbReference type="EMBL" id="KAJ8353067.1"/>
    </source>
</evidence>
<comment type="caution">
    <text evidence="4">The sequence shown here is derived from an EMBL/GenBank/DDBJ whole genome shotgun (WGS) entry which is preliminary data.</text>
</comment>
<sequence length="348" mass="37093">MGCARSIEFSEEVVALKCVTDYYSSVSVEMEMNETSVSRQAFIGEEDSVKEEQVEVACDRGHAGLHGDAVESHADHEDEMGGRNGEAETQTLNDSACSTVNAVLAESVGQEKRGGWSALEEERAVHTPASSPMSGLIASDVTELGSVRIVEDLCLGTSVKKERFNETEVVGGDSDTTNDPMSSTGCGIPSPEDLTSNSKAQLAESSRTPMPMNCSKPALVEDCPASQRGLSDFEALRAQLLSGKASGALQGSQDCRLCERSFGLQETLRLHQLLHRLDGVCGCAVCGRSLETGCPSGPDRYRCDDCGRNFTHPKSLSRHRREHQGAACVQMVRDRTPSGPAGGVCADG</sequence>
<keyword evidence="1" id="KW-0479">Metal-binding</keyword>